<proteinExistence type="predicted"/>
<dbReference type="RefSeq" id="WP_406578871.1">
    <property type="nucleotide sequence ID" value="NZ_JBJHQH010000001.1"/>
</dbReference>
<dbReference type="Proteomes" id="UP001623041">
    <property type="component" value="Unassembled WGS sequence"/>
</dbReference>
<evidence type="ECO:0000313" key="2">
    <source>
        <dbReference type="Proteomes" id="UP001623041"/>
    </source>
</evidence>
<evidence type="ECO:0000313" key="1">
    <source>
        <dbReference type="EMBL" id="MFK9090170.1"/>
    </source>
</evidence>
<dbReference type="EMBL" id="JBJHQH010000001">
    <property type="protein sequence ID" value="MFK9090170.1"/>
    <property type="molecule type" value="Genomic_DNA"/>
</dbReference>
<organism evidence="1 2">
    <name type="scientific">Bacillus salipaludis</name>
    <dbReference type="NCBI Taxonomy" id="2547811"/>
    <lineage>
        <taxon>Bacteria</taxon>
        <taxon>Bacillati</taxon>
        <taxon>Bacillota</taxon>
        <taxon>Bacilli</taxon>
        <taxon>Bacillales</taxon>
        <taxon>Bacillaceae</taxon>
        <taxon>Bacillus</taxon>
    </lineage>
</organism>
<reference evidence="1 2" key="1">
    <citation type="submission" date="2024-11" db="EMBL/GenBank/DDBJ databases">
        <authorList>
            <person name="Lucas J.A."/>
        </authorList>
    </citation>
    <scope>NUCLEOTIDE SEQUENCE [LARGE SCALE GENOMIC DNA]</scope>
    <source>
        <strain evidence="1 2">Z 5.4</strain>
    </source>
</reference>
<keyword evidence="2" id="KW-1185">Reference proteome</keyword>
<name>A0ABW8R9P9_9BACI</name>
<protein>
    <submittedName>
        <fullName evidence="1">Uncharacterized protein</fullName>
    </submittedName>
</protein>
<accession>A0ABW8R9P9</accession>
<gene>
    <name evidence="1" type="ORF">ACJEBI_01570</name>
</gene>
<comment type="caution">
    <text evidence="1">The sequence shown here is derived from an EMBL/GenBank/DDBJ whole genome shotgun (WGS) entry which is preliminary data.</text>
</comment>
<sequence length="52" mass="5698">MNENLLTIIAGLESKSQPPLAGAIFKKAAYLKIDIRVEEFAGIRIAVSLLNR</sequence>